<comment type="caution">
    <text evidence="5">The sequence shown here is derived from an EMBL/GenBank/DDBJ whole genome shotgun (WGS) entry which is preliminary data.</text>
</comment>
<evidence type="ECO:0000256" key="4">
    <source>
        <dbReference type="ARBA" id="ARBA00023004"/>
    </source>
</evidence>
<protein>
    <submittedName>
        <fullName evidence="5">Group III truncated hemoglobin</fullName>
    </submittedName>
</protein>
<dbReference type="RefSeq" id="WP_346819810.1">
    <property type="nucleotide sequence ID" value="NZ_JBDKWZ010000002.1"/>
</dbReference>
<dbReference type="GO" id="GO:0046872">
    <property type="term" value="F:metal ion binding"/>
    <property type="evidence" value="ECO:0007669"/>
    <property type="project" value="UniProtKB-KW"/>
</dbReference>
<proteinExistence type="predicted"/>
<organism evidence="5 6">
    <name type="scientific">Rapidithrix thailandica</name>
    <dbReference type="NCBI Taxonomy" id="413964"/>
    <lineage>
        <taxon>Bacteria</taxon>
        <taxon>Pseudomonadati</taxon>
        <taxon>Bacteroidota</taxon>
        <taxon>Cytophagia</taxon>
        <taxon>Cytophagales</taxon>
        <taxon>Flammeovirgaceae</taxon>
        <taxon>Rapidithrix</taxon>
    </lineage>
</organism>
<keyword evidence="2" id="KW-0349">Heme</keyword>
<evidence type="ECO:0000313" key="6">
    <source>
        <dbReference type="Proteomes" id="UP001403385"/>
    </source>
</evidence>
<evidence type="ECO:0000256" key="3">
    <source>
        <dbReference type="ARBA" id="ARBA00022723"/>
    </source>
</evidence>
<dbReference type="GO" id="GO:0020037">
    <property type="term" value="F:heme binding"/>
    <property type="evidence" value="ECO:0007669"/>
    <property type="project" value="InterPro"/>
</dbReference>
<keyword evidence="4" id="KW-0408">Iron</keyword>
<dbReference type="Proteomes" id="UP001403385">
    <property type="component" value="Unassembled WGS sequence"/>
</dbReference>
<dbReference type="Pfam" id="PF01152">
    <property type="entry name" value="Bac_globin"/>
    <property type="match status" value="1"/>
</dbReference>
<dbReference type="AlphaFoldDB" id="A0AAW9RTR5"/>
<evidence type="ECO:0000256" key="1">
    <source>
        <dbReference type="ARBA" id="ARBA00022448"/>
    </source>
</evidence>
<dbReference type="InterPro" id="IPR001486">
    <property type="entry name" value="Hemoglobin_trunc"/>
</dbReference>
<sequence length="125" mass="15148">MQCTKPIEQLEDIRQLVKEFYARVRQDAMLGPVFNEQISDWTKHLSIMYRFWQTLLLEEYTYKGSPFLQHMHLPVTRKHYDHWLDLFCQTVDALFHGAKAEEAKWRASRMAEVFWSKTEFMRETS</sequence>
<dbReference type="InterPro" id="IPR012292">
    <property type="entry name" value="Globin/Proto"/>
</dbReference>
<gene>
    <name evidence="5" type="ORF">AAG747_03835</name>
</gene>
<dbReference type="InterPro" id="IPR009050">
    <property type="entry name" value="Globin-like_sf"/>
</dbReference>
<keyword evidence="6" id="KW-1185">Reference proteome</keyword>
<name>A0AAW9RTR5_9BACT</name>
<accession>A0AAW9RTR5</accession>
<dbReference type="EMBL" id="JBDKWZ010000002">
    <property type="protein sequence ID" value="MEN7547022.1"/>
    <property type="molecule type" value="Genomic_DNA"/>
</dbReference>
<dbReference type="SUPFAM" id="SSF46458">
    <property type="entry name" value="Globin-like"/>
    <property type="match status" value="1"/>
</dbReference>
<dbReference type="GO" id="GO:0019825">
    <property type="term" value="F:oxygen binding"/>
    <property type="evidence" value="ECO:0007669"/>
    <property type="project" value="InterPro"/>
</dbReference>
<dbReference type="CDD" id="cd08916">
    <property type="entry name" value="TrHb3_P"/>
    <property type="match status" value="1"/>
</dbReference>
<keyword evidence="3" id="KW-0479">Metal-binding</keyword>
<keyword evidence="1" id="KW-0813">Transport</keyword>
<evidence type="ECO:0000313" key="5">
    <source>
        <dbReference type="EMBL" id="MEN7547022.1"/>
    </source>
</evidence>
<evidence type="ECO:0000256" key="2">
    <source>
        <dbReference type="ARBA" id="ARBA00022617"/>
    </source>
</evidence>
<dbReference type="Gene3D" id="1.10.490.10">
    <property type="entry name" value="Globins"/>
    <property type="match status" value="1"/>
</dbReference>
<reference evidence="5 6" key="1">
    <citation type="submission" date="2024-04" db="EMBL/GenBank/DDBJ databases">
        <title>Novel genus in family Flammeovirgaceae.</title>
        <authorList>
            <person name="Nguyen T.H."/>
            <person name="Vuong T.Q."/>
            <person name="Le H."/>
            <person name="Kim S.-G."/>
        </authorList>
    </citation>
    <scope>NUCLEOTIDE SEQUENCE [LARGE SCALE GENOMIC DNA]</scope>
    <source>
        <strain evidence="5 6">JCM 23209</strain>
    </source>
</reference>